<feature type="transmembrane region" description="Helical" evidence="8">
    <location>
        <begin position="271"/>
        <end position="292"/>
    </location>
</feature>
<feature type="transmembrane region" description="Helical" evidence="8">
    <location>
        <begin position="312"/>
        <end position="334"/>
    </location>
</feature>
<feature type="transmembrane region" description="Helical" evidence="8">
    <location>
        <begin position="355"/>
        <end position="375"/>
    </location>
</feature>
<dbReference type="InterPro" id="IPR035906">
    <property type="entry name" value="MetI-like_sf"/>
</dbReference>
<dbReference type="InterPro" id="IPR000515">
    <property type="entry name" value="MetI-like"/>
</dbReference>
<dbReference type="Gene3D" id="1.10.3720.10">
    <property type="entry name" value="MetI-like"/>
    <property type="match status" value="2"/>
</dbReference>
<feature type="transmembrane region" description="Helical" evidence="8">
    <location>
        <begin position="34"/>
        <end position="64"/>
    </location>
</feature>
<reference evidence="10 11" key="1">
    <citation type="submission" date="2018-02" db="EMBL/GenBank/DDBJ databases">
        <title>Whole genome sequencing of endophytic bacterium.</title>
        <authorList>
            <person name="Eedara R."/>
            <person name="Podile A.R."/>
        </authorList>
    </citation>
    <scope>NUCLEOTIDE SEQUENCE [LARGE SCALE GENOMIC DNA]</scope>
    <source>
        <strain evidence="10 11">RP1T</strain>
    </source>
</reference>
<feature type="transmembrane region" description="Helical" evidence="8">
    <location>
        <begin position="105"/>
        <end position="133"/>
    </location>
</feature>
<evidence type="ECO:0000256" key="5">
    <source>
        <dbReference type="ARBA" id="ARBA00022692"/>
    </source>
</evidence>
<evidence type="ECO:0000259" key="9">
    <source>
        <dbReference type="PROSITE" id="PS50928"/>
    </source>
</evidence>
<sequence length="518" mass="53314">MPGLILLGGLAALVLAALASLFLSAGGDAWQGNVGYLVAIAGFTVYQALLSTLLSLSFGALVALALARRQFPGRRLLLALFGVAAALPSIVAVFAFAGIYGRAGIANAVLGAIGLPAISLYGLAGILLVHVFFNGAFASRVFLAALEAVPGEHWRLAASLGLPPAAIFRRIDWPVLKRDLPALALLIFIACATSFAIPLTLGGGPGSATFEVAIYQAIHSDADFARAAVLALLQIAAMALLVTLAAPLLVRQPEAASVGRRLERPDGEAGWLRVADALVIGLALLLLLPPLLAVIHAGRSLLAGVDPQVPRALATSLVVALAAALLSLAAALLLSRSRLSLAGQGWPRLARLMAAAPLLTLAAPPLAFAAGLYVIARALGITDFVAMPALILVNAMMALPFVHRLVDPPMALAQERYGRLADNLGLTGWARLRLVEWPLLAPSATAGFALAMALSLGDLGVVALFGSQSLVTLPALLYAKLGSYRVAEADGIAALLAGLVLVLFLLAGRLGGRHAHRG</sequence>
<dbReference type="GO" id="GO:0055085">
    <property type="term" value="P:transmembrane transport"/>
    <property type="evidence" value="ECO:0007669"/>
    <property type="project" value="InterPro"/>
</dbReference>
<dbReference type="EMBL" id="PUEJ01000003">
    <property type="protein sequence ID" value="PRH88246.1"/>
    <property type="molecule type" value="Genomic_DNA"/>
</dbReference>
<comment type="caution">
    <text evidence="10">The sequence shown here is derived from an EMBL/GenBank/DDBJ whole genome shotgun (WGS) entry which is preliminary data.</text>
</comment>
<evidence type="ECO:0000256" key="2">
    <source>
        <dbReference type="ARBA" id="ARBA00022448"/>
    </source>
</evidence>
<comment type="similarity">
    <text evidence="8">Belongs to the binding-protein-dependent transport system permease family.</text>
</comment>
<feature type="domain" description="ABC transmembrane type-1" evidence="9">
    <location>
        <begin position="41"/>
        <end position="245"/>
    </location>
</feature>
<evidence type="ECO:0000313" key="11">
    <source>
        <dbReference type="Proteomes" id="UP000237682"/>
    </source>
</evidence>
<dbReference type="PANTHER" id="PTHR43357:SF4">
    <property type="entry name" value="INNER MEMBRANE ABC TRANSPORTER PERMEASE PROTEIN YDCV"/>
    <property type="match status" value="1"/>
</dbReference>
<keyword evidence="6 8" id="KW-1133">Transmembrane helix</keyword>
<keyword evidence="5 8" id="KW-0812">Transmembrane</keyword>
<feature type="transmembrane region" description="Helical" evidence="8">
    <location>
        <begin position="381"/>
        <end position="402"/>
    </location>
</feature>
<proteinExistence type="inferred from homology"/>
<dbReference type="Proteomes" id="UP000237682">
    <property type="component" value="Unassembled WGS sequence"/>
</dbReference>
<dbReference type="RefSeq" id="WP_105861912.1">
    <property type="nucleotide sequence ID" value="NZ_PUEJ01000003.1"/>
</dbReference>
<evidence type="ECO:0000256" key="3">
    <source>
        <dbReference type="ARBA" id="ARBA00022475"/>
    </source>
</evidence>
<keyword evidence="4" id="KW-0997">Cell inner membrane</keyword>
<evidence type="ECO:0000256" key="7">
    <source>
        <dbReference type="ARBA" id="ARBA00023136"/>
    </source>
</evidence>
<accession>A0A2S9QFV3</accession>
<dbReference type="SUPFAM" id="SSF161098">
    <property type="entry name" value="MetI-like"/>
    <property type="match status" value="2"/>
</dbReference>
<evidence type="ECO:0000256" key="4">
    <source>
        <dbReference type="ARBA" id="ARBA00022519"/>
    </source>
</evidence>
<gene>
    <name evidence="10" type="ORF">C5L14_10260</name>
</gene>
<feature type="transmembrane region" description="Helical" evidence="8">
    <location>
        <begin position="491"/>
        <end position="512"/>
    </location>
</feature>
<feature type="transmembrane region" description="Helical" evidence="8">
    <location>
        <begin position="180"/>
        <end position="204"/>
    </location>
</feature>
<evidence type="ECO:0000256" key="6">
    <source>
        <dbReference type="ARBA" id="ARBA00022989"/>
    </source>
</evidence>
<dbReference type="PROSITE" id="PS50928">
    <property type="entry name" value="ABC_TM1"/>
    <property type="match status" value="2"/>
</dbReference>
<evidence type="ECO:0000256" key="1">
    <source>
        <dbReference type="ARBA" id="ARBA00004429"/>
    </source>
</evidence>
<dbReference type="AlphaFoldDB" id="A0A2S9QFV3"/>
<dbReference type="OrthoDB" id="7066776at2"/>
<protein>
    <submittedName>
        <fullName evidence="10">Thiamine/thiamine pyrophosphate ABC transporter permease ThiP</fullName>
    </submittedName>
</protein>
<dbReference type="PANTHER" id="PTHR43357">
    <property type="entry name" value="INNER MEMBRANE ABC TRANSPORTER PERMEASE PROTEIN YDCV"/>
    <property type="match status" value="1"/>
</dbReference>
<keyword evidence="7 8" id="KW-0472">Membrane</keyword>
<dbReference type="Pfam" id="PF00528">
    <property type="entry name" value="BPD_transp_1"/>
    <property type="match status" value="2"/>
</dbReference>
<keyword evidence="11" id="KW-1185">Reference proteome</keyword>
<feature type="transmembrane region" description="Helical" evidence="8">
    <location>
        <begin position="224"/>
        <end position="250"/>
    </location>
</feature>
<dbReference type="GO" id="GO:0005886">
    <property type="term" value="C:plasma membrane"/>
    <property type="evidence" value="ECO:0007669"/>
    <property type="project" value="UniProtKB-SubCell"/>
</dbReference>
<evidence type="ECO:0000256" key="8">
    <source>
        <dbReference type="RuleBase" id="RU363032"/>
    </source>
</evidence>
<keyword evidence="2 8" id="KW-0813">Transport</keyword>
<dbReference type="CDD" id="cd06261">
    <property type="entry name" value="TM_PBP2"/>
    <property type="match status" value="2"/>
</dbReference>
<keyword evidence="3" id="KW-1003">Cell membrane</keyword>
<organism evidence="10 11">
    <name type="scientific">Labrys okinawensis</name>
    <dbReference type="NCBI Taxonomy" id="346911"/>
    <lineage>
        <taxon>Bacteria</taxon>
        <taxon>Pseudomonadati</taxon>
        <taxon>Pseudomonadota</taxon>
        <taxon>Alphaproteobacteria</taxon>
        <taxon>Hyphomicrobiales</taxon>
        <taxon>Xanthobacteraceae</taxon>
        <taxon>Labrys</taxon>
    </lineage>
</organism>
<feature type="transmembrane region" description="Helical" evidence="8">
    <location>
        <begin position="76"/>
        <end position="99"/>
    </location>
</feature>
<evidence type="ECO:0000313" key="10">
    <source>
        <dbReference type="EMBL" id="PRH88246.1"/>
    </source>
</evidence>
<feature type="domain" description="ABC transmembrane type-1" evidence="9">
    <location>
        <begin position="309"/>
        <end position="507"/>
    </location>
</feature>
<name>A0A2S9QFV3_9HYPH</name>
<comment type="subcellular location">
    <subcellularLocation>
        <location evidence="1">Cell inner membrane</location>
        <topology evidence="1">Multi-pass membrane protein</topology>
    </subcellularLocation>
    <subcellularLocation>
        <location evidence="8">Cell membrane</location>
        <topology evidence="8">Multi-pass membrane protein</topology>
    </subcellularLocation>
</comment>